<protein>
    <recommendedName>
        <fullName evidence="1">RNase H type-1 domain-containing protein</fullName>
    </recommendedName>
</protein>
<feature type="domain" description="RNase H type-1" evidence="1">
    <location>
        <begin position="2"/>
        <end position="58"/>
    </location>
</feature>
<dbReference type="Gene3D" id="3.30.420.10">
    <property type="entry name" value="Ribonuclease H-like superfamily/Ribonuclease H"/>
    <property type="match status" value="1"/>
</dbReference>
<dbReference type="CDD" id="cd06222">
    <property type="entry name" value="RNase_H_like"/>
    <property type="match status" value="1"/>
</dbReference>
<dbReference type="InterPro" id="IPR036397">
    <property type="entry name" value="RNaseH_sf"/>
</dbReference>
<comment type="caution">
    <text evidence="2">The sequence shown here is derived from an EMBL/GenBank/DDBJ whole genome shotgun (WGS) entry which is preliminary data.</text>
</comment>
<proteinExistence type="predicted"/>
<sequence>MGDSKTVIKKCQTTSPDKSAIGAIINDIQNKKRCFQEIIFQHIYRSGNIQAHRIAKTALARRESTYLIGEELNRHDFASDRYWSRNPD</sequence>
<organism evidence="2 3">
    <name type="scientific">Gossypium arboreum</name>
    <name type="common">Tree cotton</name>
    <name type="synonym">Gossypium nanking</name>
    <dbReference type="NCBI Taxonomy" id="29729"/>
    <lineage>
        <taxon>Eukaryota</taxon>
        <taxon>Viridiplantae</taxon>
        <taxon>Streptophyta</taxon>
        <taxon>Embryophyta</taxon>
        <taxon>Tracheophyta</taxon>
        <taxon>Spermatophyta</taxon>
        <taxon>Magnoliopsida</taxon>
        <taxon>eudicotyledons</taxon>
        <taxon>Gunneridae</taxon>
        <taxon>Pentapetalae</taxon>
        <taxon>rosids</taxon>
        <taxon>malvids</taxon>
        <taxon>Malvales</taxon>
        <taxon>Malvaceae</taxon>
        <taxon>Malvoideae</taxon>
        <taxon>Gossypium</taxon>
    </lineage>
</organism>
<accession>A0ABR0NFH1</accession>
<dbReference type="InterPro" id="IPR044730">
    <property type="entry name" value="RNase_H-like_dom_plant"/>
</dbReference>
<evidence type="ECO:0000313" key="2">
    <source>
        <dbReference type="EMBL" id="KAK5793767.1"/>
    </source>
</evidence>
<dbReference type="Pfam" id="PF13456">
    <property type="entry name" value="RVT_3"/>
    <property type="match status" value="1"/>
</dbReference>
<evidence type="ECO:0000259" key="1">
    <source>
        <dbReference type="Pfam" id="PF13456"/>
    </source>
</evidence>
<keyword evidence="3" id="KW-1185">Reference proteome</keyword>
<dbReference type="Proteomes" id="UP001358586">
    <property type="component" value="Chromosome 10"/>
</dbReference>
<evidence type="ECO:0000313" key="3">
    <source>
        <dbReference type="Proteomes" id="UP001358586"/>
    </source>
</evidence>
<dbReference type="InterPro" id="IPR002156">
    <property type="entry name" value="RNaseH_domain"/>
</dbReference>
<name>A0ABR0NFH1_GOSAR</name>
<gene>
    <name evidence="2" type="ORF">PVK06_034925</name>
</gene>
<reference evidence="2 3" key="1">
    <citation type="submission" date="2023-03" db="EMBL/GenBank/DDBJ databases">
        <title>WGS of Gossypium arboreum.</title>
        <authorList>
            <person name="Yu D."/>
        </authorList>
    </citation>
    <scope>NUCLEOTIDE SEQUENCE [LARGE SCALE GENOMIC DNA]</scope>
    <source>
        <tissue evidence="2">Leaf</tissue>
    </source>
</reference>
<dbReference type="EMBL" id="JARKNE010000010">
    <property type="protein sequence ID" value="KAK5793767.1"/>
    <property type="molecule type" value="Genomic_DNA"/>
</dbReference>